<dbReference type="EMBL" id="LAZR01001172">
    <property type="protein sequence ID" value="KKN49345.1"/>
    <property type="molecule type" value="Genomic_DNA"/>
</dbReference>
<evidence type="ECO:0000256" key="1">
    <source>
        <dbReference type="ARBA" id="ARBA00001966"/>
    </source>
</evidence>
<dbReference type="InterPro" id="IPR051198">
    <property type="entry name" value="BchE-like"/>
</dbReference>
<comment type="caution">
    <text evidence="7">The sequence shown here is derived from an EMBL/GenBank/DDBJ whole genome shotgun (WGS) entry which is preliminary data.</text>
</comment>
<dbReference type="GO" id="GO:0051536">
    <property type="term" value="F:iron-sulfur cluster binding"/>
    <property type="evidence" value="ECO:0007669"/>
    <property type="project" value="UniProtKB-KW"/>
</dbReference>
<gene>
    <name evidence="7" type="ORF">LCGC14_0643760</name>
</gene>
<dbReference type="InterPro" id="IPR006638">
    <property type="entry name" value="Elp3/MiaA/NifB-like_rSAM"/>
</dbReference>
<dbReference type="CDD" id="cd01335">
    <property type="entry name" value="Radical_SAM"/>
    <property type="match status" value="1"/>
</dbReference>
<keyword evidence="3" id="KW-0479">Metal-binding</keyword>
<keyword evidence="5" id="KW-0411">Iron-sulfur</keyword>
<dbReference type="AlphaFoldDB" id="A0A0F9QYJ5"/>
<comment type="cofactor">
    <cofactor evidence="1">
        <name>[4Fe-4S] cluster</name>
        <dbReference type="ChEBI" id="CHEBI:49883"/>
    </cofactor>
</comment>
<proteinExistence type="predicted"/>
<organism evidence="7">
    <name type="scientific">marine sediment metagenome</name>
    <dbReference type="NCBI Taxonomy" id="412755"/>
    <lineage>
        <taxon>unclassified sequences</taxon>
        <taxon>metagenomes</taxon>
        <taxon>ecological metagenomes</taxon>
    </lineage>
</organism>
<name>A0A0F9QYJ5_9ZZZZ</name>
<reference evidence="7" key="1">
    <citation type="journal article" date="2015" name="Nature">
        <title>Complex archaea that bridge the gap between prokaryotes and eukaryotes.</title>
        <authorList>
            <person name="Spang A."/>
            <person name="Saw J.H."/>
            <person name="Jorgensen S.L."/>
            <person name="Zaremba-Niedzwiedzka K."/>
            <person name="Martijn J."/>
            <person name="Lind A.E."/>
            <person name="van Eijk R."/>
            <person name="Schleper C."/>
            <person name="Guy L."/>
            <person name="Ettema T.J."/>
        </authorList>
    </citation>
    <scope>NUCLEOTIDE SEQUENCE</scope>
</reference>
<evidence type="ECO:0000256" key="2">
    <source>
        <dbReference type="ARBA" id="ARBA00022691"/>
    </source>
</evidence>
<keyword evidence="4" id="KW-0408">Iron</keyword>
<dbReference type="PANTHER" id="PTHR43409">
    <property type="entry name" value="ANAEROBIC MAGNESIUM-PROTOPORPHYRIN IX MONOMETHYL ESTER CYCLASE-RELATED"/>
    <property type="match status" value="1"/>
</dbReference>
<accession>A0A0F9QYJ5</accession>
<evidence type="ECO:0000313" key="7">
    <source>
        <dbReference type="EMBL" id="KKN49345.1"/>
    </source>
</evidence>
<dbReference type="SFLD" id="SFLDG01082">
    <property type="entry name" value="B12-binding_domain_containing"/>
    <property type="match status" value="1"/>
</dbReference>
<keyword evidence="2" id="KW-0949">S-adenosyl-L-methionine</keyword>
<dbReference type="Gene3D" id="3.40.50.280">
    <property type="entry name" value="Cobalamin-binding domain"/>
    <property type="match status" value="1"/>
</dbReference>
<protein>
    <recommendedName>
        <fullName evidence="6">Radical SAM core domain-containing protein</fullName>
    </recommendedName>
</protein>
<dbReference type="GO" id="GO:0046872">
    <property type="term" value="F:metal ion binding"/>
    <property type="evidence" value="ECO:0007669"/>
    <property type="project" value="UniProtKB-KW"/>
</dbReference>
<evidence type="ECO:0000256" key="4">
    <source>
        <dbReference type="ARBA" id="ARBA00023004"/>
    </source>
</evidence>
<sequence>MAKSALITFGNEESYGLSFVGGELLDYKQDIRFFESRENWLDIVKWKPDFLMFSPLMTFFDKAIELAHRLKMALPKSTVVFGGHHVTADDNVLSHKEIDIVVKGPVRNSMPQILDGYRGVIETLPGTPSDLPKPARNEYFRDIPRIANRYRKFVLSMLGCQWNCSYCSSSSGHIKEMFGNEVLRNYYLERRPVEDVLVEVSEIMKYDTKEIEWVDDDVFYGDERWMLEFLDRKPKVPMYVSCTSHSAIKVSGKLLKRMRNHVNVIGMGIQAIRSDSLKLFNRSWDYEVKMKTAYDRLTKYGYRVNLQAIVGLPIDDPVEDAIDTVLGLQRIGKGSICSIYPLMIYPGTELAMKGYELQDCNGDTNSAMGSIKFDTETNKRLFNICKLGTFFVKYNIDEDLIRALINIDFDPETSEKLSMLRYRECVVDRLGKTGKEIFSDILKETKFKF</sequence>
<dbReference type="PROSITE" id="PS51918">
    <property type="entry name" value="RADICAL_SAM"/>
    <property type="match status" value="1"/>
</dbReference>
<dbReference type="SMART" id="SM00729">
    <property type="entry name" value="Elp3"/>
    <property type="match status" value="1"/>
</dbReference>
<dbReference type="Gene3D" id="3.80.30.20">
    <property type="entry name" value="tm_1862 like domain"/>
    <property type="match status" value="1"/>
</dbReference>
<dbReference type="Pfam" id="PF04055">
    <property type="entry name" value="Radical_SAM"/>
    <property type="match status" value="1"/>
</dbReference>
<dbReference type="InterPro" id="IPR007197">
    <property type="entry name" value="rSAM"/>
</dbReference>
<feature type="domain" description="Radical SAM core" evidence="6">
    <location>
        <begin position="146"/>
        <end position="383"/>
    </location>
</feature>
<evidence type="ECO:0000259" key="6">
    <source>
        <dbReference type="PROSITE" id="PS51918"/>
    </source>
</evidence>
<dbReference type="SUPFAM" id="SSF102114">
    <property type="entry name" value="Radical SAM enzymes"/>
    <property type="match status" value="1"/>
</dbReference>
<evidence type="ECO:0000256" key="5">
    <source>
        <dbReference type="ARBA" id="ARBA00023014"/>
    </source>
</evidence>
<dbReference type="GO" id="GO:0003824">
    <property type="term" value="F:catalytic activity"/>
    <property type="evidence" value="ECO:0007669"/>
    <property type="project" value="InterPro"/>
</dbReference>
<dbReference type="SFLD" id="SFLDS00029">
    <property type="entry name" value="Radical_SAM"/>
    <property type="match status" value="1"/>
</dbReference>
<dbReference type="InterPro" id="IPR023404">
    <property type="entry name" value="rSAM_horseshoe"/>
</dbReference>
<dbReference type="InterPro" id="IPR058240">
    <property type="entry name" value="rSAM_sf"/>
</dbReference>
<evidence type="ECO:0000256" key="3">
    <source>
        <dbReference type="ARBA" id="ARBA00022723"/>
    </source>
</evidence>